<keyword evidence="2" id="KW-1185">Reference proteome</keyword>
<gene>
    <name evidence="1" type="ORF">GTZ93_23785</name>
</gene>
<protein>
    <submittedName>
        <fullName evidence="1">Uncharacterized protein</fullName>
    </submittedName>
</protein>
<proteinExistence type="predicted"/>
<evidence type="ECO:0000313" key="1">
    <source>
        <dbReference type="EMBL" id="NBC42827.1"/>
    </source>
</evidence>
<comment type="caution">
    <text evidence="1">The sequence shown here is derived from an EMBL/GenBank/DDBJ whole genome shotgun (WGS) entry which is preliminary data.</text>
</comment>
<dbReference type="RefSeq" id="WP_139915642.1">
    <property type="nucleotide sequence ID" value="NZ_CBCSLE010000021.1"/>
</dbReference>
<evidence type="ECO:0000313" key="2">
    <source>
        <dbReference type="Proteomes" id="UP000537825"/>
    </source>
</evidence>
<dbReference type="Proteomes" id="UP000537825">
    <property type="component" value="Unassembled WGS sequence"/>
</dbReference>
<accession>A0A7X5BW04</accession>
<dbReference type="EMBL" id="JAAAPK010000006">
    <property type="protein sequence ID" value="NBC42827.1"/>
    <property type="molecule type" value="Genomic_DNA"/>
</dbReference>
<dbReference type="AlphaFoldDB" id="A0A7X5BW04"/>
<reference evidence="1 2" key="1">
    <citation type="submission" date="2020-01" db="EMBL/GenBank/DDBJ databases">
        <title>The draft genome sequence of Corallococcus exiguus DSM 14696.</title>
        <authorList>
            <person name="Zhang X."/>
            <person name="Zhu H."/>
        </authorList>
    </citation>
    <scope>NUCLEOTIDE SEQUENCE [LARGE SCALE GENOMIC DNA]</scope>
    <source>
        <strain evidence="1 2">DSM 14696</strain>
    </source>
</reference>
<sequence>MLLEWIRQWWAGSVERLSPIERLRRAYRLLPDEAFTIEGLLYTRSDVENWLERTEYEVLVIVLGSIGDHYESERASLPGEFWEELRQAARELGYSETLADYLPGAQLQPSAQARFIVADAAGDFVAMRDSGRTPVEIGAAAVRLGASKIDAVRLLRGLFGVDLRQAVSIYSEVEAAVRDKRVY</sequence>
<name>A0A7X5BW04_9BACT</name>
<organism evidence="1 2">
    <name type="scientific">Corallococcus exiguus</name>
    <dbReference type="NCBI Taxonomy" id="83462"/>
    <lineage>
        <taxon>Bacteria</taxon>
        <taxon>Pseudomonadati</taxon>
        <taxon>Myxococcota</taxon>
        <taxon>Myxococcia</taxon>
        <taxon>Myxococcales</taxon>
        <taxon>Cystobacterineae</taxon>
        <taxon>Myxococcaceae</taxon>
        <taxon>Corallococcus</taxon>
    </lineage>
</organism>